<evidence type="ECO:0008006" key="3">
    <source>
        <dbReference type="Google" id="ProtNLM"/>
    </source>
</evidence>
<dbReference type="PATRIC" id="fig|1107882.3.peg.6062"/>
<proteinExistence type="predicted"/>
<dbReference type="RefSeq" id="WP_008839837.1">
    <property type="nucleotide sequence ID" value="NZ_AHAM01000280.1"/>
</dbReference>
<dbReference type="AlphaFoldDB" id="H0I1D0"/>
<organism evidence="1 2">
    <name type="scientific">Mesorhizobium alhagi CCNWXJ12-2</name>
    <dbReference type="NCBI Taxonomy" id="1107882"/>
    <lineage>
        <taxon>Bacteria</taxon>
        <taxon>Pseudomonadati</taxon>
        <taxon>Pseudomonadota</taxon>
        <taxon>Alphaproteobacteria</taxon>
        <taxon>Hyphomicrobiales</taxon>
        <taxon>Phyllobacteriaceae</taxon>
        <taxon>Allomesorhizobium</taxon>
    </lineage>
</organism>
<reference evidence="1 2" key="1">
    <citation type="journal article" date="2012" name="J. Bacteriol.">
        <title>Draft Genome Sequence of Mesorhizobium alhagi CCNWXJ12-2T, a Novel Salt-Resistant Species Isolated from the Desert of Northwestern China.</title>
        <authorList>
            <person name="Zhou M."/>
            <person name="Chen W."/>
            <person name="Chen H."/>
            <person name="Wei G."/>
        </authorList>
    </citation>
    <scope>NUCLEOTIDE SEQUENCE [LARGE SCALE GENOMIC DNA]</scope>
    <source>
        <strain evidence="1 2">CCNWXJ12-2</strain>
    </source>
</reference>
<evidence type="ECO:0000313" key="1">
    <source>
        <dbReference type="EMBL" id="EHK53196.1"/>
    </source>
</evidence>
<dbReference type="EMBL" id="AHAM01000280">
    <property type="protein sequence ID" value="EHK53196.1"/>
    <property type="molecule type" value="Genomic_DNA"/>
</dbReference>
<protein>
    <recommendedName>
        <fullName evidence="3">Succinoglycan biosynthesis protein exoI</fullName>
    </recommendedName>
</protein>
<keyword evidence="2" id="KW-1185">Reference proteome</keyword>
<accession>H0I1D0</accession>
<name>H0I1D0_9HYPH</name>
<dbReference type="Proteomes" id="UP000003250">
    <property type="component" value="Unassembled WGS sequence"/>
</dbReference>
<gene>
    <name evidence="1" type="ORF">MAXJ12_31337</name>
</gene>
<evidence type="ECO:0000313" key="2">
    <source>
        <dbReference type="Proteomes" id="UP000003250"/>
    </source>
</evidence>
<sequence>MPLIAFFGAGAATYVVSEGIPVLTLPIALNPACNIKGNVSINTGQRIYHVPGDKFYSETVIRPEYGESWFCSEEEARAAGWTRARR</sequence>